<dbReference type="InterPro" id="IPR003594">
    <property type="entry name" value="HATPase_dom"/>
</dbReference>
<dbReference type="Pfam" id="PF00672">
    <property type="entry name" value="HAMP"/>
    <property type="match status" value="1"/>
</dbReference>
<proteinExistence type="predicted"/>
<evidence type="ECO:0000256" key="5">
    <source>
        <dbReference type="ARBA" id="ARBA00022679"/>
    </source>
</evidence>
<evidence type="ECO:0000256" key="3">
    <source>
        <dbReference type="ARBA" id="ARBA00012438"/>
    </source>
</evidence>
<dbReference type="SMART" id="SM00387">
    <property type="entry name" value="HATPase_c"/>
    <property type="match status" value="1"/>
</dbReference>
<protein>
    <recommendedName>
        <fullName evidence="3">histidine kinase</fullName>
        <ecNumber evidence="3">2.7.13.3</ecNumber>
    </recommendedName>
</protein>
<name>A0A2U1V2I0_9PROT</name>
<sequence length="570" mass="61051">MRRRGAHGHGAACPEFRTSPSRSGRKGGHRKPPAPRKPLFRNAALRWQAACREAAMRNAETAPRRLPPATPMRGALAGPAMNRESPATPPPGARGGRPDGARRTPMTFALPSLSLAVRLPLLVGLAVFLSSVGTTHLALHIMQRELNREISRLADVYIDSLSGTALPWLRAGDFGGLEAALERSMGFQRGVNDLAIVVADPNGLPLARAGEPQGQPPMAFGLTGVQWSLNPAGDTAWAQREMVADGQVVALVAAQLAFPEQVGRQQRVMWVLTVVDLLLAALAAGLAMLFARRLMRPFLSVTAALERAGSGRFAPLGFTPRDAEANRLAQAFNLMAARLREREELATRLAERERAAMLGRLAASVAHEVRNPLAGMLTALETTRRFGDDPAARERALDLVERGLRQIEAVVRSTLATHRQDGERRPVSAEDLEDLRLLVMPEARRGQVCLGWRVALPEPFPTDALRLRQLLLNLLLNAVAATPAGREVRLQVTRPAEGLLVASVEDEAGGLPPEAEQRLSGGEASGVAGGLGLEIAAQLAASLGARISVEAAPRGSRITLHLPARAEETP</sequence>
<evidence type="ECO:0000256" key="4">
    <source>
        <dbReference type="ARBA" id="ARBA00022553"/>
    </source>
</evidence>
<dbReference type="GO" id="GO:0016020">
    <property type="term" value="C:membrane"/>
    <property type="evidence" value="ECO:0007669"/>
    <property type="project" value="UniProtKB-SubCell"/>
</dbReference>
<keyword evidence="15" id="KW-1185">Reference proteome</keyword>
<dbReference type="OrthoDB" id="7818322at2"/>
<dbReference type="InterPro" id="IPR036097">
    <property type="entry name" value="HisK_dim/P_sf"/>
</dbReference>
<evidence type="ECO:0000256" key="8">
    <source>
        <dbReference type="ARBA" id="ARBA00022989"/>
    </source>
</evidence>
<dbReference type="EC" id="2.7.13.3" evidence="3"/>
<dbReference type="InterPro" id="IPR005467">
    <property type="entry name" value="His_kinase_dom"/>
</dbReference>
<dbReference type="PROSITE" id="PS50885">
    <property type="entry name" value="HAMP"/>
    <property type="match status" value="1"/>
</dbReference>
<feature type="domain" description="Histidine kinase" evidence="12">
    <location>
        <begin position="364"/>
        <end position="566"/>
    </location>
</feature>
<keyword evidence="11" id="KW-0472">Membrane</keyword>
<feature type="region of interest" description="Disordered" evidence="10">
    <location>
        <begin position="1"/>
        <end position="42"/>
    </location>
</feature>
<keyword evidence="7" id="KW-0418">Kinase</keyword>
<dbReference type="InterPro" id="IPR003661">
    <property type="entry name" value="HisK_dim/P_dom"/>
</dbReference>
<evidence type="ECO:0000256" key="6">
    <source>
        <dbReference type="ARBA" id="ARBA00022692"/>
    </source>
</evidence>
<keyword evidence="9" id="KW-0902">Two-component regulatory system</keyword>
<evidence type="ECO:0000259" key="12">
    <source>
        <dbReference type="PROSITE" id="PS50109"/>
    </source>
</evidence>
<dbReference type="PANTHER" id="PTHR45436:SF5">
    <property type="entry name" value="SENSOR HISTIDINE KINASE TRCS"/>
    <property type="match status" value="1"/>
</dbReference>
<evidence type="ECO:0000256" key="9">
    <source>
        <dbReference type="ARBA" id="ARBA00023012"/>
    </source>
</evidence>
<keyword evidence="5" id="KW-0808">Transferase</keyword>
<comment type="caution">
    <text evidence="14">The sequence shown here is derived from an EMBL/GenBank/DDBJ whole genome shotgun (WGS) entry which is preliminary data.</text>
</comment>
<gene>
    <name evidence="14" type="ORF">CR165_14310</name>
</gene>
<evidence type="ECO:0000256" key="10">
    <source>
        <dbReference type="SAM" id="MobiDB-lite"/>
    </source>
</evidence>
<keyword evidence="6 11" id="KW-0812">Transmembrane</keyword>
<evidence type="ECO:0000256" key="1">
    <source>
        <dbReference type="ARBA" id="ARBA00000085"/>
    </source>
</evidence>
<dbReference type="InterPro" id="IPR050428">
    <property type="entry name" value="TCS_sensor_his_kinase"/>
</dbReference>
<dbReference type="SUPFAM" id="SSF55874">
    <property type="entry name" value="ATPase domain of HSP90 chaperone/DNA topoisomerase II/histidine kinase"/>
    <property type="match status" value="1"/>
</dbReference>
<dbReference type="InterPro" id="IPR003660">
    <property type="entry name" value="HAMP_dom"/>
</dbReference>
<dbReference type="GO" id="GO:0000155">
    <property type="term" value="F:phosphorelay sensor kinase activity"/>
    <property type="evidence" value="ECO:0007669"/>
    <property type="project" value="InterPro"/>
</dbReference>
<dbReference type="CDD" id="cd00082">
    <property type="entry name" value="HisKA"/>
    <property type="match status" value="1"/>
</dbReference>
<feature type="domain" description="HAMP" evidence="13">
    <location>
        <begin position="292"/>
        <end position="344"/>
    </location>
</feature>
<dbReference type="InterPro" id="IPR036890">
    <property type="entry name" value="HATPase_C_sf"/>
</dbReference>
<evidence type="ECO:0000256" key="2">
    <source>
        <dbReference type="ARBA" id="ARBA00004370"/>
    </source>
</evidence>
<dbReference type="PANTHER" id="PTHR45436">
    <property type="entry name" value="SENSOR HISTIDINE KINASE YKOH"/>
    <property type="match status" value="1"/>
</dbReference>
<feature type="transmembrane region" description="Helical" evidence="11">
    <location>
        <begin position="115"/>
        <end position="139"/>
    </location>
</feature>
<dbReference type="SMART" id="SM00388">
    <property type="entry name" value="HisKA"/>
    <property type="match status" value="1"/>
</dbReference>
<dbReference type="Pfam" id="PF00512">
    <property type="entry name" value="HisKA"/>
    <property type="match status" value="1"/>
</dbReference>
<dbReference type="Gene3D" id="3.30.565.10">
    <property type="entry name" value="Histidine kinase-like ATPase, C-terminal domain"/>
    <property type="match status" value="1"/>
</dbReference>
<feature type="region of interest" description="Disordered" evidence="10">
    <location>
        <begin position="56"/>
        <end position="103"/>
    </location>
</feature>
<dbReference type="Proteomes" id="UP000245048">
    <property type="component" value="Unassembled WGS sequence"/>
</dbReference>
<reference evidence="15" key="1">
    <citation type="submission" date="2017-10" db="EMBL/GenBank/DDBJ databases">
        <authorList>
            <person name="Toshchakov S.V."/>
            <person name="Goeva M.A."/>
        </authorList>
    </citation>
    <scope>NUCLEOTIDE SEQUENCE [LARGE SCALE GENOMIC DNA]</scope>
    <source>
        <strain evidence="15">JR1/69-1-13</strain>
    </source>
</reference>
<evidence type="ECO:0000259" key="13">
    <source>
        <dbReference type="PROSITE" id="PS50885"/>
    </source>
</evidence>
<dbReference type="EMBL" id="PDOA01000009">
    <property type="protein sequence ID" value="PWC28115.1"/>
    <property type="molecule type" value="Genomic_DNA"/>
</dbReference>
<feature type="transmembrane region" description="Helical" evidence="11">
    <location>
        <begin position="268"/>
        <end position="291"/>
    </location>
</feature>
<keyword evidence="8 11" id="KW-1133">Transmembrane helix</keyword>
<dbReference type="SMART" id="SM00304">
    <property type="entry name" value="HAMP"/>
    <property type="match status" value="1"/>
</dbReference>
<comment type="catalytic activity">
    <reaction evidence="1">
        <text>ATP + protein L-histidine = ADP + protein N-phospho-L-histidine.</text>
        <dbReference type="EC" id="2.7.13.3"/>
    </reaction>
</comment>
<keyword evidence="4" id="KW-0597">Phosphoprotein</keyword>
<dbReference type="Pfam" id="PF02518">
    <property type="entry name" value="HATPase_c"/>
    <property type="match status" value="1"/>
</dbReference>
<evidence type="ECO:0000313" key="14">
    <source>
        <dbReference type="EMBL" id="PWC28115.1"/>
    </source>
</evidence>
<evidence type="ECO:0000313" key="15">
    <source>
        <dbReference type="Proteomes" id="UP000245048"/>
    </source>
</evidence>
<dbReference type="SUPFAM" id="SSF47384">
    <property type="entry name" value="Homodimeric domain of signal transducing histidine kinase"/>
    <property type="match status" value="1"/>
</dbReference>
<dbReference type="Gene3D" id="1.10.287.130">
    <property type="match status" value="1"/>
</dbReference>
<organism evidence="14 15">
    <name type="scientific">Teichococcus aestuarii</name>
    <dbReference type="NCBI Taxonomy" id="568898"/>
    <lineage>
        <taxon>Bacteria</taxon>
        <taxon>Pseudomonadati</taxon>
        <taxon>Pseudomonadota</taxon>
        <taxon>Alphaproteobacteria</taxon>
        <taxon>Acetobacterales</taxon>
        <taxon>Roseomonadaceae</taxon>
        <taxon>Roseomonas</taxon>
    </lineage>
</organism>
<comment type="subcellular location">
    <subcellularLocation>
        <location evidence="2">Membrane</location>
    </subcellularLocation>
</comment>
<dbReference type="AlphaFoldDB" id="A0A2U1V2I0"/>
<dbReference type="PROSITE" id="PS50109">
    <property type="entry name" value="HIS_KIN"/>
    <property type="match status" value="1"/>
</dbReference>
<feature type="compositionally biased region" description="Basic residues" evidence="10">
    <location>
        <begin position="23"/>
        <end position="34"/>
    </location>
</feature>
<accession>A0A2U1V2I0</accession>
<evidence type="ECO:0000256" key="7">
    <source>
        <dbReference type="ARBA" id="ARBA00022777"/>
    </source>
</evidence>
<dbReference type="Gene3D" id="6.10.340.10">
    <property type="match status" value="1"/>
</dbReference>
<evidence type="ECO:0000256" key="11">
    <source>
        <dbReference type="SAM" id="Phobius"/>
    </source>
</evidence>